<name>A0A1Q3C664_CEPFO</name>
<dbReference type="OrthoDB" id="202840at2759"/>
<dbReference type="EMBL" id="BDDD01001403">
    <property type="protein sequence ID" value="GAV75684.1"/>
    <property type="molecule type" value="Genomic_DNA"/>
</dbReference>
<dbReference type="Proteomes" id="UP000187406">
    <property type="component" value="Unassembled WGS sequence"/>
</dbReference>
<gene>
    <name evidence="3" type="ORF">CFOL_v3_19162</name>
</gene>
<feature type="domain" description="VTT" evidence="2">
    <location>
        <begin position="100"/>
        <end position="220"/>
    </location>
</feature>
<dbReference type="PANTHER" id="PTHR46431">
    <property type="entry name" value="EXPRESSED PROTEIN"/>
    <property type="match status" value="1"/>
</dbReference>
<evidence type="ECO:0000256" key="1">
    <source>
        <dbReference type="SAM" id="Phobius"/>
    </source>
</evidence>
<organism evidence="3 4">
    <name type="scientific">Cephalotus follicularis</name>
    <name type="common">Albany pitcher plant</name>
    <dbReference type="NCBI Taxonomy" id="3775"/>
    <lineage>
        <taxon>Eukaryota</taxon>
        <taxon>Viridiplantae</taxon>
        <taxon>Streptophyta</taxon>
        <taxon>Embryophyta</taxon>
        <taxon>Tracheophyta</taxon>
        <taxon>Spermatophyta</taxon>
        <taxon>Magnoliopsida</taxon>
        <taxon>eudicotyledons</taxon>
        <taxon>Gunneridae</taxon>
        <taxon>Pentapetalae</taxon>
        <taxon>rosids</taxon>
        <taxon>fabids</taxon>
        <taxon>Oxalidales</taxon>
        <taxon>Cephalotaceae</taxon>
        <taxon>Cephalotus</taxon>
    </lineage>
</organism>
<keyword evidence="1" id="KW-0812">Transmembrane</keyword>
<dbReference type="STRING" id="3775.A0A1Q3C664"/>
<keyword evidence="1" id="KW-1133">Transmembrane helix</keyword>
<keyword evidence="4" id="KW-1185">Reference proteome</keyword>
<dbReference type="InterPro" id="IPR032816">
    <property type="entry name" value="VTT_dom"/>
</dbReference>
<feature type="transmembrane region" description="Helical" evidence="1">
    <location>
        <begin position="112"/>
        <end position="136"/>
    </location>
</feature>
<keyword evidence="1" id="KW-0472">Membrane</keyword>
<evidence type="ECO:0000313" key="4">
    <source>
        <dbReference type="Proteomes" id="UP000187406"/>
    </source>
</evidence>
<evidence type="ECO:0000313" key="3">
    <source>
        <dbReference type="EMBL" id="GAV75684.1"/>
    </source>
</evidence>
<dbReference type="PANTHER" id="PTHR46431:SF4">
    <property type="entry name" value="ASSOCIATED GOLGI PROTEIN FAMILY, PUTATIVE-RELATED"/>
    <property type="match status" value="1"/>
</dbReference>
<evidence type="ECO:0000259" key="2">
    <source>
        <dbReference type="Pfam" id="PF09335"/>
    </source>
</evidence>
<feature type="transmembrane region" description="Helical" evidence="1">
    <location>
        <begin position="79"/>
        <end position="100"/>
    </location>
</feature>
<protein>
    <submittedName>
        <fullName evidence="3">SNARE_assoc domain-containing protein</fullName>
    </submittedName>
</protein>
<comment type="caution">
    <text evidence="3">The sequence shown here is derived from an EMBL/GenBank/DDBJ whole genome shotgun (WGS) entry which is preliminary data.</text>
</comment>
<dbReference type="AlphaFoldDB" id="A0A1Q3C664"/>
<dbReference type="InParanoid" id="A0A1Q3C664"/>
<reference evidence="4" key="1">
    <citation type="submission" date="2016-04" db="EMBL/GenBank/DDBJ databases">
        <title>Cephalotus genome sequencing.</title>
        <authorList>
            <person name="Fukushima K."/>
            <person name="Hasebe M."/>
            <person name="Fang X."/>
        </authorList>
    </citation>
    <scope>NUCLEOTIDE SEQUENCE [LARGE SCALE GENOMIC DNA]</scope>
    <source>
        <strain evidence="4">cv. St1</strain>
    </source>
</reference>
<proteinExistence type="predicted"/>
<feature type="transmembrane region" description="Helical" evidence="1">
    <location>
        <begin position="37"/>
        <end position="59"/>
    </location>
</feature>
<dbReference type="Pfam" id="PF09335">
    <property type="entry name" value="VTT_dom"/>
    <property type="match status" value="1"/>
</dbReference>
<sequence>MDVNDNGEYVSIQGESRNGRQRVHVDSVPPNPKSWKWWVKIIALCILLGILTIFVVKWIGPLFMRKVVVPIIKWEVATFSPPGLAVIIFVSIAIFPLILLPSTPSMWIAGMTFGYGIGFLLVMAGVSVGVSLPYFIGSLFNDKIYGWLDKHPKQASILRLAGEGDLVHQFKAITLIRISPFPYVICNYAVVASDVKYIPYLLGSLLGMVPDVFIALYSGILINTFADATRDHNAPSTRQIIFNVCGFCAAVTATVIIGIYTKRRLNQLEEEDPIL</sequence>
<feature type="transmembrane region" description="Helical" evidence="1">
    <location>
        <begin position="197"/>
        <end position="220"/>
    </location>
</feature>
<accession>A0A1Q3C664</accession>
<feature type="transmembrane region" description="Helical" evidence="1">
    <location>
        <begin position="240"/>
        <end position="260"/>
    </location>
</feature>